<protein>
    <submittedName>
        <fullName evidence="1">Uncharacterized protein</fullName>
    </submittedName>
</protein>
<dbReference type="Gramene" id="OB09G19280.1">
    <property type="protein sequence ID" value="OB09G19280.1"/>
    <property type="gene ID" value="OB09G19280"/>
</dbReference>
<dbReference type="Proteomes" id="UP000006038">
    <property type="component" value="Chromosome 9"/>
</dbReference>
<evidence type="ECO:0000313" key="2">
    <source>
        <dbReference type="Proteomes" id="UP000006038"/>
    </source>
</evidence>
<dbReference type="EnsemblPlants" id="OB09G19280.1">
    <property type="protein sequence ID" value="OB09G19280.1"/>
    <property type="gene ID" value="OB09G19280"/>
</dbReference>
<reference evidence="1" key="1">
    <citation type="journal article" date="2013" name="Nat. Commun.">
        <title>Whole-genome sequencing of Oryza brachyantha reveals mechanisms underlying Oryza genome evolution.</title>
        <authorList>
            <person name="Chen J."/>
            <person name="Huang Q."/>
            <person name="Gao D."/>
            <person name="Wang J."/>
            <person name="Lang Y."/>
            <person name="Liu T."/>
            <person name="Li B."/>
            <person name="Bai Z."/>
            <person name="Luis Goicoechea J."/>
            <person name="Liang C."/>
            <person name="Chen C."/>
            <person name="Zhang W."/>
            <person name="Sun S."/>
            <person name="Liao Y."/>
            <person name="Zhang X."/>
            <person name="Yang L."/>
            <person name="Song C."/>
            <person name="Wang M."/>
            <person name="Shi J."/>
            <person name="Liu G."/>
            <person name="Liu J."/>
            <person name="Zhou H."/>
            <person name="Zhou W."/>
            <person name="Yu Q."/>
            <person name="An N."/>
            <person name="Chen Y."/>
            <person name="Cai Q."/>
            <person name="Wang B."/>
            <person name="Liu B."/>
            <person name="Min J."/>
            <person name="Huang Y."/>
            <person name="Wu H."/>
            <person name="Li Z."/>
            <person name="Zhang Y."/>
            <person name="Yin Y."/>
            <person name="Song W."/>
            <person name="Jiang J."/>
            <person name="Jackson S.A."/>
            <person name="Wing R.A."/>
            <person name="Wang J."/>
            <person name="Chen M."/>
        </authorList>
    </citation>
    <scope>NUCLEOTIDE SEQUENCE [LARGE SCALE GENOMIC DNA]</scope>
    <source>
        <strain evidence="1">cv. IRGC 101232</strain>
    </source>
</reference>
<accession>J3MY49</accession>
<dbReference type="HOGENOM" id="CLU_2565190_0_0_1"/>
<organism evidence="1">
    <name type="scientific">Oryza brachyantha</name>
    <name type="common">malo sina</name>
    <dbReference type="NCBI Taxonomy" id="4533"/>
    <lineage>
        <taxon>Eukaryota</taxon>
        <taxon>Viridiplantae</taxon>
        <taxon>Streptophyta</taxon>
        <taxon>Embryophyta</taxon>
        <taxon>Tracheophyta</taxon>
        <taxon>Spermatophyta</taxon>
        <taxon>Magnoliopsida</taxon>
        <taxon>Liliopsida</taxon>
        <taxon>Poales</taxon>
        <taxon>Poaceae</taxon>
        <taxon>BOP clade</taxon>
        <taxon>Oryzoideae</taxon>
        <taxon>Oryzeae</taxon>
        <taxon>Oryzinae</taxon>
        <taxon>Oryza</taxon>
    </lineage>
</organism>
<name>J3MY49_ORYBR</name>
<keyword evidence="2" id="KW-1185">Reference proteome</keyword>
<evidence type="ECO:0000313" key="1">
    <source>
        <dbReference type="EnsemblPlants" id="OB09G19280.1"/>
    </source>
</evidence>
<proteinExistence type="predicted"/>
<reference evidence="1" key="2">
    <citation type="submission" date="2013-04" db="UniProtKB">
        <authorList>
            <consortium name="EnsemblPlants"/>
        </authorList>
    </citation>
    <scope>IDENTIFICATION</scope>
</reference>
<sequence length="82" mass="9080">VDCLLRCGRTPRRSPLSLSLSLPCRLPCTGSAGNGDPSGLVPSVPVLGEFENQEWLEMTEVLEAHSLYNRHQIVLKEKIFFA</sequence>
<dbReference type="AlphaFoldDB" id="J3MY49"/>